<name>A0A7W7S6D7_9ACTN</name>
<organism evidence="1 2">
    <name type="scientific">Kitasatospora gansuensis</name>
    <dbReference type="NCBI Taxonomy" id="258050"/>
    <lineage>
        <taxon>Bacteria</taxon>
        <taxon>Bacillati</taxon>
        <taxon>Actinomycetota</taxon>
        <taxon>Actinomycetes</taxon>
        <taxon>Kitasatosporales</taxon>
        <taxon>Streptomycetaceae</taxon>
        <taxon>Kitasatospora</taxon>
    </lineage>
</organism>
<dbReference type="EMBL" id="JACHJR010000001">
    <property type="protein sequence ID" value="MBB4944748.1"/>
    <property type="molecule type" value="Genomic_DNA"/>
</dbReference>
<sequence>MTGVEVAAAMVFAWAVRRAGRAADDSSEQLGDRAYDAVTARLRGVPGVESAQAEAEQALPVLLPEVRTALERAIAEALRADPTFQDALEQLAAVVQQARGGAPLTVTNNKVSGGRFTGPVVMGGSVSGNTFAHTTNNFNAGTVVSHGDGEVNVTF</sequence>
<gene>
    <name evidence="1" type="ORF">F4556_000283</name>
</gene>
<keyword evidence="2" id="KW-1185">Reference proteome</keyword>
<evidence type="ECO:0000313" key="1">
    <source>
        <dbReference type="EMBL" id="MBB4944748.1"/>
    </source>
</evidence>
<accession>A0A7W7S6D7</accession>
<comment type="caution">
    <text evidence="1">The sequence shown here is derived from an EMBL/GenBank/DDBJ whole genome shotgun (WGS) entry which is preliminary data.</text>
</comment>
<reference evidence="1 2" key="1">
    <citation type="submission" date="2020-08" db="EMBL/GenBank/DDBJ databases">
        <title>Sequencing the genomes of 1000 actinobacteria strains.</title>
        <authorList>
            <person name="Klenk H.-P."/>
        </authorList>
    </citation>
    <scope>NUCLEOTIDE SEQUENCE [LARGE SCALE GENOMIC DNA]</scope>
    <source>
        <strain evidence="1 2">DSM 44786</strain>
    </source>
</reference>
<protein>
    <submittedName>
        <fullName evidence="1">Uncharacterized protein</fullName>
    </submittedName>
</protein>
<proteinExistence type="predicted"/>
<dbReference type="AlphaFoldDB" id="A0A7W7S6D7"/>
<dbReference type="RefSeq" id="WP_184910912.1">
    <property type="nucleotide sequence ID" value="NZ_JACHJR010000001.1"/>
</dbReference>
<evidence type="ECO:0000313" key="2">
    <source>
        <dbReference type="Proteomes" id="UP000573327"/>
    </source>
</evidence>
<dbReference type="Proteomes" id="UP000573327">
    <property type="component" value="Unassembled WGS sequence"/>
</dbReference>